<dbReference type="AlphaFoldDB" id="A0A9P7E8R4"/>
<evidence type="ECO:0000313" key="4">
    <source>
        <dbReference type="Proteomes" id="UP000807769"/>
    </source>
</evidence>
<name>A0A9P7E8R4_9AGAM</name>
<sequence>MHSGPPSPLPLLPSLSSLSSEEAWPDARTTPAQLPIKDPLPATASTTTLLVEPYHPLSQEPLGKIQVNNNKYDILKVMFSSTSLVGRGTVCYQARRTSDGQGFVIKDHWVLWDVDDVDVLNEIMMMKAMDDIPGVPKLEEGR</sequence>
<keyword evidence="4" id="KW-1185">Reference proteome</keyword>
<protein>
    <recommendedName>
        <fullName evidence="2">Fungal-type protein kinase domain-containing protein</fullName>
    </recommendedName>
</protein>
<dbReference type="Proteomes" id="UP000807769">
    <property type="component" value="Unassembled WGS sequence"/>
</dbReference>
<gene>
    <name evidence="3" type="ORF">BJ212DRAFT_1482330</name>
</gene>
<dbReference type="EMBL" id="JABBWG010000022">
    <property type="protein sequence ID" value="KAG1813981.1"/>
    <property type="molecule type" value="Genomic_DNA"/>
</dbReference>
<dbReference type="OrthoDB" id="2681190at2759"/>
<organism evidence="3 4">
    <name type="scientific">Suillus subaureus</name>
    <dbReference type="NCBI Taxonomy" id="48587"/>
    <lineage>
        <taxon>Eukaryota</taxon>
        <taxon>Fungi</taxon>
        <taxon>Dikarya</taxon>
        <taxon>Basidiomycota</taxon>
        <taxon>Agaricomycotina</taxon>
        <taxon>Agaricomycetes</taxon>
        <taxon>Agaricomycetidae</taxon>
        <taxon>Boletales</taxon>
        <taxon>Suillineae</taxon>
        <taxon>Suillaceae</taxon>
        <taxon>Suillus</taxon>
    </lineage>
</organism>
<feature type="domain" description="Fungal-type protein kinase" evidence="2">
    <location>
        <begin position="66"/>
        <end position="137"/>
    </location>
</feature>
<proteinExistence type="predicted"/>
<dbReference type="InterPro" id="IPR040976">
    <property type="entry name" value="Pkinase_fungal"/>
</dbReference>
<accession>A0A9P7E8R4</accession>
<dbReference type="GeneID" id="64634414"/>
<evidence type="ECO:0000256" key="1">
    <source>
        <dbReference type="SAM" id="MobiDB-lite"/>
    </source>
</evidence>
<reference evidence="3" key="1">
    <citation type="journal article" date="2020" name="New Phytol.">
        <title>Comparative genomics reveals dynamic genome evolution in host specialist ectomycorrhizal fungi.</title>
        <authorList>
            <person name="Lofgren L.A."/>
            <person name="Nguyen N.H."/>
            <person name="Vilgalys R."/>
            <person name="Ruytinx J."/>
            <person name="Liao H.L."/>
            <person name="Branco S."/>
            <person name="Kuo A."/>
            <person name="LaButti K."/>
            <person name="Lipzen A."/>
            <person name="Andreopoulos W."/>
            <person name="Pangilinan J."/>
            <person name="Riley R."/>
            <person name="Hundley H."/>
            <person name="Na H."/>
            <person name="Barry K."/>
            <person name="Grigoriev I.V."/>
            <person name="Stajich J.E."/>
            <person name="Kennedy P.G."/>
        </authorList>
    </citation>
    <scope>NUCLEOTIDE SEQUENCE</scope>
    <source>
        <strain evidence="3">MN1</strain>
    </source>
</reference>
<comment type="caution">
    <text evidence="3">The sequence shown here is derived from an EMBL/GenBank/DDBJ whole genome shotgun (WGS) entry which is preliminary data.</text>
</comment>
<feature type="compositionally biased region" description="Pro residues" evidence="1">
    <location>
        <begin position="1"/>
        <end position="11"/>
    </location>
</feature>
<evidence type="ECO:0000313" key="3">
    <source>
        <dbReference type="EMBL" id="KAG1813981.1"/>
    </source>
</evidence>
<feature type="region of interest" description="Disordered" evidence="1">
    <location>
        <begin position="1"/>
        <end position="40"/>
    </location>
</feature>
<dbReference type="RefSeq" id="XP_041191617.1">
    <property type="nucleotide sequence ID" value="XM_041340398.1"/>
</dbReference>
<evidence type="ECO:0000259" key="2">
    <source>
        <dbReference type="Pfam" id="PF17667"/>
    </source>
</evidence>
<dbReference type="Pfam" id="PF17667">
    <property type="entry name" value="Pkinase_fungal"/>
    <property type="match status" value="1"/>
</dbReference>